<evidence type="ECO:0000259" key="7">
    <source>
        <dbReference type="SMART" id="SM00829"/>
    </source>
</evidence>
<evidence type="ECO:0000256" key="6">
    <source>
        <dbReference type="ARBA" id="ARBA00022990"/>
    </source>
</evidence>
<accession>A0ABP8GM53</accession>
<dbReference type="Gene3D" id="3.90.180.10">
    <property type="entry name" value="Medium-chain alcohol dehydrogenases, catalytic domain"/>
    <property type="match status" value="1"/>
</dbReference>
<sequence length="362" mass="37513">MNDTMQAVLMSGFGGPDVLRPGRLPIPRPGPDDILLKVGACGIDRKDLLIRNGTIRKRSAGYRGAAGDARDDLSFPLVLGTEIAGTVAGIGANVRGVRLGDRLASLPRRGHCGLCMYCRTGRSESCASAYFIGQDVNGGYAEYVLLGADSVWPVPDNVEFAAACMAAAAIGTMVRAVRDVARVTMGESVLITGASGGLGVHGVQLARLAGAFVIAVASSESKAALLRELGADEVIVSGHGEDWSGRVIALTGGRGADVGIDIVGVATLKTVLRSMALYGRVATVGEVGSGSIDLRPAIVLLRRLQILSSYAPGMEHLATALDLLSRGRVRAVIDDRLPLAQAAAAHARMEAGDVNGRIVLEP</sequence>
<evidence type="ECO:0000313" key="9">
    <source>
        <dbReference type="Proteomes" id="UP001501671"/>
    </source>
</evidence>
<keyword evidence="9" id="KW-1185">Reference proteome</keyword>
<dbReference type="Proteomes" id="UP001501671">
    <property type="component" value="Unassembled WGS sequence"/>
</dbReference>
<keyword evidence="5" id="KW-0694">RNA-binding</keyword>
<name>A0ABP8GM53_9BURK</name>
<organism evidence="8 9">
    <name type="scientific">Pigmentiphaga soli</name>
    <dbReference type="NCBI Taxonomy" id="1007095"/>
    <lineage>
        <taxon>Bacteria</taxon>
        <taxon>Pseudomonadati</taxon>
        <taxon>Pseudomonadota</taxon>
        <taxon>Betaproteobacteria</taxon>
        <taxon>Burkholderiales</taxon>
        <taxon>Alcaligenaceae</taxon>
        <taxon>Pigmentiphaga</taxon>
    </lineage>
</organism>
<evidence type="ECO:0000256" key="2">
    <source>
        <dbReference type="ARBA" id="ARBA00011881"/>
    </source>
</evidence>
<dbReference type="SMART" id="SM00829">
    <property type="entry name" value="PKS_ER"/>
    <property type="match status" value="1"/>
</dbReference>
<keyword evidence="3" id="KW-0963">Cytoplasm</keyword>
<dbReference type="InterPro" id="IPR020843">
    <property type="entry name" value="ER"/>
</dbReference>
<dbReference type="PANTHER" id="PTHR44154:SF1">
    <property type="entry name" value="QUINONE OXIDOREDUCTASE"/>
    <property type="match status" value="1"/>
</dbReference>
<dbReference type="InterPro" id="IPR013149">
    <property type="entry name" value="ADH-like_C"/>
</dbReference>
<comment type="subcellular location">
    <subcellularLocation>
        <location evidence="1">Cytoplasm</location>
    </subcellularLocation>
</comment>
<evidence type="ECO:0000256" key="1">
    <source>
        <dbReference type="ARBA" id="ARBA00004496"/>
    </source>
</evidence>
<dbReference type="InterPro" id="IPR036291">
    <property type="entry name" value="NAD(P)-bd_dom_sf"/>
</dbReference>
<dbReference type="PANTHER" id="PTHR44154">
    <property type="entry name" value="QUINONE OXIDOREDUCTASE"/>
    <property type="match status" value="1"/>
</dbReference>
<dbReference type="PROSITE" id="PS01162">
    <property type="entry name" value="QOR_ZETA_CRYSTAL"/>
    <property type="match status" value="1"/>
</dbReference>
<comment type="subunit">
    <text evidence="2">Homotetramer.</text>
</comment>
<dbReference type="SUPFAM" id="SSF51735">
    <property type="entry name" value="NAD(P)-binding Rossmann-fold domains"/>
    <property type="match status" value="1"/>
</dbReference>
<evidence type="ECO:0000256" key="4">
    <source>
        <dbReference type="ARBA" id="ARBA00022857"/>
    </source>
</evidence>
<dbReference type="SUPFAM" id="SSF50129">
    <property type="entry name" value="GroES-like"/>
    <property type="match status" value="1"/>
</dbReference>
<dbReference type="RefSeq" id="WP_345247081.1">
    <property type="nucleotide sequence ID" value="NZ_BAABFO010000004.1"/>
</dbReference>
<evidence type="ECO:0000256" key="5">
    <source>
        <dbReference type="ARBA" id="ARBA00022884"/>
    </source>
</evidence>
<dbReference type="Pfam" id="PF00107">
    <property type="entry name" value="ADH_zinc_N"/>
    <property type="match status" value="1"/>
</dbReference>
<keyword evidence="6" id="KW-0007">Acetylation</keyword>
<dbReference type="InterPro" id="IPR013154">
    <property type="entry name" value="ADH-like_N"/>
</dbReference>
<evidence type="ECO:0000256" key="3">
    <source>
        <dbReference type="ARBA" id="ARBA00022490"/>
    </source>
</evidence>
<keyword evidence="4" id="KW-0521">NADP</keyword>
<protein>
    <submittedName>
        <fullName evidence="8">Zinc-binding dehydrogenase</fullName>
    </submittedName>
</protein>
<dbReference type="InterPro" id="IPR051603">
    <property type="entry name" value="Zinc-ADH_QOR/CCCR"/>
</dbReference>
<reference evidence="9" key="1">
    <citation type="journal article" date="2019" name="Int. J. Syst. Evol. Microbiol.">
        <title>The Global Catalogue of Microorganisms (GCM) 10K type strain sequencing project: providing services to taxonomists for standard genome sequencing and annotation.</title>
        <authorList>
            <consortium name="The Broad Institute Genomics Platform"/>
            <consortium name="The Broad Institute Genome Sequencing Center for Infectious Disease"/>
            <person name="Wu L."/>
            <person name="Ma J."/>
        </authorList>
    </citation>
    <scope>NUCLEOTIDE SEQUENCE [LARGE SCALE GENOMIC DNA]</scope>
    <source>
        <strain evidence="9">JCM 17666</strain>
    </source>
</reference>
<feature type="domain" description="Enoyl reductase (ER)" evidence="7">
    <location>
        <begin position="14"/>
        <end position="360"/>
    </location>
</feature>
<gene>
    <name evidence="8" type="ORF">GCM10023144_10600</name>
</gene>
<dbReference type="Pfam" id="PF08240">
    <property type="entry name" value="ADH_N"/>
    <property type="match status" value="1"/>
</dbReference>
<dbReference type="InterPro" id="IPR002364">
    <property type="entry name" value="Quin_OxRdtase/zeta-crystal_CS"/>
</dbReference>
<evidence type="ECO:0000313" key="8">
    <source>
        <dbReference type="EMBL" id="GAA4326759.1"/>
    </source>
</evidence>
<comment type="caution">
    <text evidence="8">The sequence shown here is derived from an EMBL/GenBank/DDBJ whole genome shotgun (WGS) entry which is preliminary data.</text>
</comment>
<proteinExistence type="predicted"/>
<dbReference type="InterPro" id="IPR011032">
    <property type="entry name" value="GroES-like_sf"/>
</dbReference>
<dbReference type="EMBL" id="BAABFO010000004">
    <property type="protein sequence ID" value="GAA4326759.1"/>
    <property type="molecule type" value="Genomic_DNA"/>
</dbReference>